<dbReference type="EMBL" id="JAYMRU010000026">
    <property type="protein sequence ID" value="MEM5404020.1"/>
    <property type="molecule type" value="Genomic_DNA"/>
</dbReference>
<reference evidence="1" key="1">
    <citation type="submission" date="2024-01" db="EMBL/GenBank/DDBJ databases">
        <title>The diversity of rhizobia nodulating Mimosa spp. in eleven states of Brazil covering several biomes is determined by host plant, location, and edaphic factors.</title>
        <authorList>
            <person name="Rouws L."/>
            <person name="Barauna A."/>
            <person name="Beukes C."/>
            <person name="De Faria S.M."/>
            <person name="Gross E."/>
            <person name="Dos Reis Junior F.B."/>
            <person name="Simon M."/>
            <person name="Maluk M."/>
            <person name="Odee D.W."/>
            <person name="Kenicer G."/>
            <person name="Young J.P.W."/>
            <person name="Reis V.M."/>
            <person name="Zilli J."/>
            <person name="James E.K."/>
        </authorList>
    </citation>
    <scope>NUCLEOTIDE SEQUENCE</scope>
    <source>
        <strain evidence="1">JPY452</strain>
    </source>
</reference>
<evidence type="ECO:0000313" key="2">
    <source>
        <dbReference type="Proteomes" id="UP001392318"/>
    </source>
</evidence>
<sequence length="355" mass="39214">MNERNDHFPPQLIETDALIIGAGPVGLFQVFELGLMEIHVHVVDSLPVVGGQCAELYPDKPIYDIPAVLMCTGQQLVDALMQQIEPFGATFHLGQEVQIVEPRADGRFFVQTSKGTQFLAKTVFIAAGVGSFQPRTLKLGGIERYRDTQLFYRVRDLERFRDKDVVVCGGGDSALDWALQLVDVAQSVILLHRREGYRAAPATVAKMHALCEEWRMQSIVGQLTGFDDEGGKLKRIKVTGGDGVTRSLDLDYLLVFYGLSPQLGPIAQWGLEIERKQLPVDTARFETSVPGIFAVGDINTYPGKKKLILSGFHEAALAAFGAAHHVFPEKKIHLQYTTTSTRLHKVLGVESPVFD</sequence>
<keyword evidence="2" id="KW-1185">Reference proteome</keyword>
<dbReference type="Proteomes" id="UP001392318">
    <property type="component" value="Unassembled WGS sequence"/>
</dbReference>
<gene>
    <name evidence="1" type="ORF">VSR83_28995</name>
</gene>
<accession>A0ACC6RQL2</accession>
<protein>
    <submittedName>
        <fullName evidence="1">NAD(P)/FAD-dependent oxidoreductase</fullName>
    </submittedName>
</protein>
<comment type="caution">
    <text evidence="1">The sequence shown here is derived from an EMBL/GenBank/DDBJ whole genome shotgun (WGS) entry which is preliminary data.</text>
</comment>
<organism evidence="1 2">
    <name type="scientific">Paraburkholderia unamae</name>
    <dbReference type="NCBI Taxonomy" id="219649"/>
    <lineage>
        <taxon>Bacteria</taxon>
        <taxon>Pseudomonadati</taxon>
        <taxon>Pseudomonadota</taxon>
        <taxon>Betaproteobacteria</taxon>
        <taxon>Burkholderiales</taxon>
        <taxon>Burkholderiaceae</taxon>
        <taxon>Paraburkholderia</taxon>
    </lineage>
</organism>
<evidence type="ECO:0000313" key="1">
    <source>
        <dbReference type="EMBL" id="MEM5404020.1"/>
    </source>
</evidence>
<proteinExistence type="predicted"/>
<name>A0ACC6RQL2_9BURK</name>